<organism evidence="1 2">
    <name type="scientific">Methylococcus capsulatus</name>
    <dbReference type="NCBI Taxonomy" id="414"/>
    <lineage>
        <taxon>Bacteria</taxon>
        <taxon>Pseudomonadati</taxon>
        <taxon>Pseudomonadota</taxon>
        <taxon>Gammaproteobacteria</taxon>
        <taxon>Methylococcales</taxon>
        <taxon>Methylococcaceae</taxon>
        <taxon>Methylococcus</taxon>
    </lineage>
</organism>
<dbReference type="RefSeq" id="WP_198321988.1">
    <property type="nucleotide sequence ID" value="NZ_CP104311.1"/>
</dbReference>
<evidence type="ECO:0000313" key="1">
    <source>
        <dbReference type="EMBL" id="WWF01523.1"/>
    </source>
</evidence>
<protein>
    <submittedName>
        <fullName evidence="1">HopJ type III effector protein</fullName>
    </submittedName>
</protein>
<proteinExistence type="predicted"/>
<dbReference type="InterPro" id="IPR038604">
    <property type="entry name" value="HopJ_sf"/>
</dbReference>
<evidence type="ECO:0000313" key="2">
    <source>
        <dbReference type="Proteomes" id="UP001359308"/>
    </source>
</evidence>
<sequence>MTTEELIARVRQGERIAFTDTVDAIDSAYYFTPTEFRNGLGNDVVINPAGINSGSCKIFGFAHLHGLSVAETLALFGDYYWEDVLGHPDGDDHRNIRTFMKYGWEGIDFPEESPLAPR</sequence>
<name>A0ABZ2F4T8_METCP</name>
<gene>
    <name evidence="1" type="ORF">N4J17_13775</name>
</gene>
<dbReference type="Gene3D" id="3.20.160.10">
    <property type="entry name" value="vpa0580 domain like"/>
    <property type="match status" value="1"/>
</dbReference>
<dbReference type="Proteomes" id="UP001359308">
    <property type="component" value="Chromosome"/>
</dbReference>
<reference evidence="1 2" key="1">
    <citation type="submission" date="2022-09" db="EMBL/GenBank/DDBJ databases">
        <authorList>
            <person name="Giprobiosintez L."/>
        </authorList>
    </citation>
    <scope>NUCLEOTIDE SEQUENCE [LARGE SCALE GENOMIC DNA]</scope>
    <source>
        <strain evidence="2">VKPM-B-12549 (GBS-15)</strain>
    </source>
</reference>
<dbReference type="EMBL" id="CP104311">
    <property type="protein sequence ID" value="WWF01523.1"/>
    <property type="molecule type" value="Genomic_DNA"/>
</dbReference>
<dbReference type="InterPro" id="IPR014984">
    <property type="entry name" value="HopJ"/>
</dbReference>
<accession>A0ABZ2F4T8</accession>
<keyword evidence="2" id="KW-1185">Reference proteome</keyword>
<dbReference type="Pfam" id="PF08888">
    <property type="entry name" value="HopJ"/>
    <property type="match status" value="1"/>
</dbReference>